<proteinExistence type="predicted"/>
<organism evidence="1 2">
    <name type="scientific">Castor canadensis</name>
    <name type="common">American beaver</name>
    <dbReference type="NCBI Taxonomy" id="51338"/>
    <lineage>
        <taxon>Eukaryota</taxon>
        <taxon>Metazoa</taxon>
        <taxon>Chordata</taxon>
        <taxon>Craniata</taxon>
        <taxon>Vertebrata</taxon>
        <taxon>Euteleostomi</taxon>
        <taxon>Mammalia</taxon>
        <taxon>Eutheria</taxon>
        <taxon>Euarchontoglires</taxon>
        <taxon>Glires</taxon>
        <taxon>Rodentia</taxon>
        <taxon>Castorimorpha</taxon>
        <taxon>Castoridae</taxon>
        <taxon>Castor</taxon>
    </lineage>
</organism>
<name>A0AC58MF72_CASCN</name>
<reference evidence="2" key="1">
    <citation type="submission" date="2025-08" db="UniProtKB">
        <authorList>
            <consortium name="RefSeq"/>
        </authorList>
    </citation>
    <scope>IDENTIFICATION</scope>
</reference>
<sequence length="894" mass="101162">MAGGGSDISIRVATVDQNLGEPVSHELIFRHFKQNKVEIACAIKMPFPFLMSLRDHAFISEQKYEYFQESCRNLIPVARVMYDVLSELEKKFDLSLLKVLFSRTNLIAYPDLKEILRSFPGVIHGNFHYSLHKEAETQSTFSIQSNCEQVPSNCLAFQRMNEGNAEEVFKLPPETCHPQTLQLTTERAPKEVLRLLPVSCNHKDSQMITEDGAEEVANQTLCNGGEGDSTCLQSFNGDESRDTLCTPPRIGGVSCNREDSQMITEDGAEEMASQARCNGGEGNSTCLQSFNGNESLDALNSTPKSVQVSCNREDSQMITEDGAEEVASQARCNGAEGDSTCLQSFNADESQDALCTPPRNREVSYNHEDSQMTTEDEAEEVTSQALHNGGEGNSTCLQSFNADESLDTLCTPPRSREVYCSGEDSQMVTEDEAEEELSQTLCNEGEGNSTCLQSFKGDESLDALSSTPRSVQVSKELEDHQTNKEKELEELASGYDEQAEQPAHENEKCSCVMCFSKYVPEARMERGQACGTVDTVDNGNNTNSGKPKRKRKKKKGHNWSFSRRKKQQKIYEKGNNTADDQGASSKRRVKANLQGPAKTKGSRKHRYETLDFHADLLPVTCGELKGILHKKKLKQGGSVKSIQDEDGNWLTPTEFEVKGGYAKSKHWKMSVRCGRRPLLWLMQKGFLAHPPKTRHRKEKRKTQEPENQTSDDWHLRNSNTCEVCRNGGTLFCCDTCSRAFHKNCHIQTVEVEMTPWSCIFCRIESLGNQQSHSESEILERLMQPEEQLKCEFLLLKVYCCSESSFFSKIPYYYYFEETSKDLKEPMWLDKIKKKLTTQSYHQVKGFVKDMRLIFHNHKASYKYQEFGQMGLRLEAEFEINFKEVFAIQETNENH</sequence>
<gene>
    <name evidence="2" type="primary">Sp140</name>
</gene>
<keyword evidence="1" id="KW-1185">Reference proteome</keyword>
<dbReference type="RefSeq" id="XP_073928046.1">
    <property type="nucleotide sequence ID" value="XM_074071945.1"/>
</dbReference>
<evidence type="ECO:0000313" key="2">
    <source>
        <dbReference type="RefSeq" id="XP_073928046.1"/>
    </source>
</evidence>
<accession>A0AC58MF72</accession>
<protein>
    <submittedName>
        <fullName evidence="2">Nuclear body protein SP140 isoform X1</fullName>
    </submittedName>
</protein>
<dbReference type="Proteomes" id="UP001732720">
    <property type="component" value="Chromosome 4"/>
</dbReference>
<evidence type="ECO:0000313" key="1">
    <source>
        <dbReference type="Proteomes" id="UP001732720"/>
    </source>
</evidence>